<dbReference type="GO" id="GO:0015031">
    <property type="term" value="P:protein transport"/>
    <property type="evidence" value="ECO:0007669"/>
    <property type="project" value="UniProtKB-KW"/>
</dbReference>
<dbReference type="AlphaFoldDB" id="A0AAW0F355"/>
<comment type="caution">
    <text evidence="9">The sequence shown here is derived from an EMBL/GenBank/DDBJ whole genome shotgun (WGS) entry which is preliminary data.</text>
</comment>
<keyword evidence="6" id="KW-0653">Protein transport</keyword>
<protein>
    <submittedName>
        <fullName evidence="9">WD domain, G-beta repeat</fullName>
    </submittedName>
</protein>
<keyword evidence="7" id="KW-0539">Nucleus</keyword>
<sequence>MESLITQHKTYVHHIALDPSGALLASCSSDKTVEVFHRRTIAGGGAMWEPGCAMHDHSGPVLRMAWCQHREHGPLLATAGADRWIYIYRIIVSSHEGRTLLHTVRWTPVRGYEKDVITDVAFVPPQQYHVLLLSTASLDGCVRLYEVHQPQQFPCVCRISPEADAAAAEAAGDGGGGGGGGSGGGGAVVVVSLPTAAGAAPSSVGAASGHCEEAPASPSTVAVPMLRSGGVTAIGWFPGAAERTMTLAVGTVSGRFFLYRYIKDSNTFMPIPVPHVEAGTLRCRAPVCNVSWAPSVGRRFQLLAICSRREVFLLRLNCVSPSIDEDRSFELFRAPVGAVSAAWSRSSTLLYLAADDRHTQVVVLQMTNPLDHQSWQVVSRNARE</sequence>
<dbReference type="GO" id="GO:0005198">
    <property type="term" value="F:structural molecule activity"/>
    <property type="evidence" value="ECO:0007669"/>
    <property type="project" value="InterPro"/>
</dbReference>
<evidence type="ECO:0000313" key="10">
    <source>
        <dbReference type="Proteomes" id="UP001430356"/>
    </source>
</evidence>
<dbReference type="PANTHER" id="PTHR11024">
    <property type="entry name" value="NUCLEAR PORE COMPLEX PROTEIN SEC13 / SEH1 FAMILY MEMBER"/>
    <property type="match status" value="1"/>
</dbReference>
<evidence type="ECO:0000256" key="3">
    <source>
        <dbReference type="ARBA" id="ARBA00022448"/>
    </source>
</evidence>
<proteinExistence type="inferred from homology"/>
<evidence type="ECO:0000256" key="4">
    <source>
        <dbReference type="ARBA" id="ARBA00022574"/>
    </source>
</evidence>
<dbReference type="Gene3D" id="2.130.10.10">
    <property type="entry name" value="YVTN repeat-like/Quinoprotein amine dehydrogenase"/>
    <property type="match status" value="1"/>
</dbReference>
<dbReference type="InterPro" id="IPR001680">
    <property type="entry name" value="WD40_rpt"/>
</dbReference>
<evidence type="ECO:0000256" key="1">
    <source>
        <dbReference type="ARBA" id="ARBA00004259"/>
    </source>
</evidence>
<dbReference type="SMART" id="SM00320">
    <property type="entry name" value="WD40"/>
    <property type="match status" value="3"/>
</dbReference>
<evidence type="ECO:0000256" key="2">
    <source>
        <dbReference type="ARBA" id="ARBA00010102"/>
    </source>
</evidence>
<dbReference type="GO" id="GO:0031080">
    <property type="term" value="C:nuclear pore outer ring"/>
    <property type="evidence" value="ECO:0007669"/>
    <property type="project" value="TreeGrafter"/>
</dbReference>
<dbReference type="SUPFAM" id="SSF50978">
    <property type="entry name" value="WD40 repeat-like"/>
    <property type="match status" value="1"/>
</dbReference>
<evidence type="ECO:0000256" key="6">
    <source>
        <dbReference type="ARBA" id="ARBA00022927"/>
    </source>
</evidence>
<dbReference type="PANTHER" id="PTHR11024:SF3">
    <property type="entry name" value="NUCLEOPORIN SEH1"/>
    <property type="match status" value="1"/>
</dbReference>
<comment type="subcellular location">
    <subcellularLocation>
        <location evidence="1">Nucleus envelope</location>
    </subcellularLocation>
</comment>
<accession>A0AAW0F355</accession>
<dbReference type="InterPro" id="IPR015943">
    <property type="entry name" value="WD40/YVTN_repeat-like_dom_sf"/>
</dbReference>
<dbReference type="GO" id="GO:0034198">
    <property type="term" value="P:cellular response to amino acid starvation"/>
    <property type="evidence" value="ECO:0007669"/>
    <property type="project" value="TreeGrafter"/>
</dbReference>
<dbReference type="Pfam" id="PF00400">
    <property type="entry name" value="WD40"/>
    <property type="match status" value="2"/>
</dbReference>
<dbReference type="InterPro" id="IPR036322">
    <property type="entry name" value="WD40_repeat_dom_sf"/>
</dbReference>
<keyword evidence="5" id="KW-0677">Repeat</keyword>
<evidence type="ECO:0000256" key="5">
    <source>
        <dbReference type="ARBA" id="ARBA00022737"/>
    </source>
</evidence>
<dbReference type="PROSITE" id="PS50082">
    <property type="entry name" value="WD_REPEATS_2"/>
    <property type="match status" value="1"/>
</dbReference>
<feature type="repeat" description="WD" evidence="8">
    <location>
        <begin position="5"/>
        <end position="36"/>
    </location>
</feature>
<keyword evidence="4 8" id="KW-0853">WD repeat</keyword>
<reference evidence="9 10" key="1">
    <citation type="journal article" date="2021" name="MBio">
        <title>A New Model Trypanosomatid, Novymonas esmeraldas: Genomic Perception of Its 'Candidatus Pandoraea novymonadis' Endosymbiont.</title>
        <authorList>
            <person name="Zakharova A."/>
            <person name="Saura A."/>
            <person name="Butenko A."/>
            <person name="Podesvova L."/>
            <person name="Warmusova S."/>
            <person name="Kostygov A.Y."/>
            <person name="Nenarokova A."/>
            <person name="Lukes J."/>
            <person name="Opperdoes F.R."/>
            <person name="Yurchenko V."/>
        </authorList>
    </citation>
    <scope>NUCLEOTIDE SEQUENCE [LARGE SCALE GENOMIC DNA]</scope>
    <source>
        <strain evidence="9 10">E262AT.01</strain>
    </source>
</reference>
<evidence type="ECO:0000256" key="8">
    <source>
        <dbReference type="PROSITE-ProRule" id="PRU00221"/>
    </source>
</evidence>
<dbReference type="InterPro" id="IPR037363">
    <property type="entry name" value="Sec13/Seh1_fam"/>
</dbReference>
<dbReference type="EMBL" id="JAECZO010000001">
    <property type="protein sequence ID" value="KAK7199664.1"/>
    <property type="molecule type" value="Genomic_DNA"/>
</dbReference>
<dbReference type="Proteomes" id="UP001430356">
    <property type="component" value="Unassembled WGS sequence"/>
</dbReference>
<keyword evidence="10" id="KW-1185">Reference proteome</keyword>
<dbReference type="GO" id="GO:1904263">
    <property type="term" value="P:positive regulation of TORC1 signaling"/>
    <property type="evidence" value="ECO:0007669"/>
    <property type="project" value="TreeGrafter"/>
</dbReference>
<keyword evidence="3" id="KW-0813">Transport</keyword>
<evidence type="ECO:0000313" key="9">
    <source>
        <dbReference type="EMBL" id="KAK7199664.1"/>
    </source>
</evidence>
<name>A0AAW0F355_9TRYP</name>
<dbReference type="GO" id="GO:0035859">
    <property type="term" value="C:Seh1-associated complex"/>
    <property type="evidence" value="ECO:0007669"/>
    <property type="project" value="TreeGrafter"/>
</dbReference>
<gene>
    <name evidence="9" type="ORF">NESM_000011800</name>
</gene>
<comment type="similarity">
    <text evidence="2">Belongs to the WD repeat SEC13 family.</text>
</comment>
<organism evidence="9 10">
    <name type="scientific">Novymonas esmeraldas</name>
    <dbReference type="NCBI Taxonomy" id="1808958"/>
    <lineage>
        <taxon>Eukaryota</taxon>
        <taxon>Discoba</taxon>
        <taxon>Euglenozoa</taxon>
        <taxon>Kinetoplastea</taxon>
        <taxon>Metakinetoplastina</taxon>
        <taxon>Trypanosomatida</taxon>
        <taxon>Trypanosomatidae</taxon>
        <taxon>Novymonas</taxon>
    </lineage>
</organism>
<evidence type="ECO:0000256" key="7">
    <source>
        <dbReference type="ARBA" id="ARBA00023242"/>
    </source>
</evidence>